<feature type="domain" description="PAC" evidence="3">
    <location>
        <begin position="274"/>
        <end position="324"/>
    </location>
</feature>
<keyword evidence="1" id="KW-0472">Membrane</keyword>
<dbReference type="SMART" id="SM00091">
    <property type="entry name" value="PAS"/>
    <property type="match status" value="1"/>
</dbReference>
<dbReference type="InterPro" id="IPR001633">
    <property type="entry name" value="EAL_dom"/>
</dbReference>
<dbReference type="PROSITE" id="PS50883">
    <property type="entry name" value="EAL"/>
    <property type="match status" value="1"/>
</dbReference>
<dbReference type="InterPro" id="IPR000700">
    <property type="entry name" value="PAS-assoc_C"/>
</dbReference>
<dbReference type="Gene3D" id="3.30.70.270">
    <property type="match status" value="1"/>
</dbReference>
<feature type="transmembrane region" description="Helical" evidence="1">
    <location>
        <begin position="90"/>
        <end position="110"/>
    </location>
</feature>
<evidence type="ECO:0000259" key="4">
    <source>
        <dbReference type="PROSITE" id="PS50883"/>
    </source>
</evidence>
<feature type="domain" description="PAS" evidence="2">
    <location>
        <begin position="196"/>
        <end position="239"/>
    </location>
</feature>
<proteinExistence type="predicted"/>
<dbReference type="InterPro" id="IPR000160">
    <property type="entry name" value="GGDEF_dom"/>
</dbReference>
<dbReference type="PROSITE" id="PS50113">
    <property type="entry name" value="PAC"/>
    <property type="match status" value="1"/>
</dbReference>
<evidence type="ECO:0000256" key="1">
    <source>
        <dbReference type="SAM" id="Phobius"/>
    </source>
</evidence>
<dbReference type="Pfam" id="PF00989">
    <property type="entry name" value="PAS"/>
    <property type="match status" value="1"/>
</dbReference>
<evidence type="ECO:0000259" key="3">
    <source>
        <dbReference type="PROSITE" id="PS50113"/>
    </source>
</evidence>
<dbReference type="InterPro" id="IPR052155">
    <property type="entry name" value="Biofilm_reg_signaling"/>
</dbReference>
<feature type="transmembrane region" description="Helical" evidence="1">
    <location>
        <begin position="117"/>
        <end position="135"/>
    </location>
</feature>
<feature type="domain" description="EAL" evidence="4">
    <location>
        <begin position="501"/>
        <end position="755"/>
    </location>
</feature>
<evidence type="ECO:0008006" key="8">
    <source>
        <dbReference type="Google" id="ProtNLM"/>
    </source>
</evidence>
<evidence type="ECO:0000259" key="2">
    <source>
        <dbReference type="PROSITE" id="PS50112"/>
    </source>
</evidence>
<evidence type="ECO:0000259" key="5">
    <source>
        <dbReference type="PROSITE" id="PS50887"/>
    </source>
</evidence>
<dbReference type="SMART" id="SM00267">
    <property type="entry name" value="GGDEF"/>
    <property type="match status" value="1"/>
</dbReference>
<feature type="transmembrane region" description="Helical" evidence="1">
    <location>
        <begin position="57"/>
        <end position="78"/>
    </location>
</feature>
<dbReference type="RefSeq" id="WP_345061040.1">
    <property type="nucleotide sequence ID" value="NZ_BAABEX010000005.1"/>
</dbReference>
<dbReference type="Pfam" id="PF00563">
    <property type="entry name" value="EAL"/>
    <property type="match status" value="1"/>
</dbReference>
<dbReference type="EMBL" id="BAABEX010000005">
    <property type="protein sequence ID" value="GAA4419617.1"/>
    <property type="molecule type" value="Genomic_DNA"/>
</dbReference>
<dbReference type="NCBIfam" id="TIGR00229">
    <property type="entry name" value="sensory_box"/>
    <property type="match status" value="1"/>
</dbReference>
<feature type="transmembrane region" description="Helical" evidence="1">
    <location>
        <begin position="7"/>
        <end position="25"/>
    </location>
</feature>
<reference evidence="7" key="1">
    <citation type="journal article" date="2019" name="Int. J. Syst. Evol. Microbiol.">
        <title>The Global Catalogue of Microorganisms (GCM) 10K type strain sequencing project: providing services to taxonomists for standard genome sequencing and annotation.</title>
        <authorList>
            <consortium name="The Broad Institute Genomics Platform"/>
            <consortium name="The Broad Institute Genome Sequencing Center for Infectious Disease"/>
            <person name="Wu L."/>
            <person name="Ma J."/>
        </authorList>
    </citation>
    <scope>NUCLEOTIDE SEQUENCE [LARGE SCALE GENOMIC DNA]</scope>
    <source>
        <strain evidence="7">JCM 31890</strain>
    </source>
</reference>
<dbReference type="Proteomes" id="UP001501788">
    <property type="component" value="Unassembled WGS sequence"/>
</dbReference>
<dbReference type="SUPFAM" id="SSF55073">
    <property type="entry name" value="Nucleotide cyclase"/>
    <property type="match status" value="1"/>
</dbReference>
<dbReference type="PROSITE" id="PS50112">
    <property type="entry name" value="PAS"/>
    <property type="match status" value="1"/>
</dbReference>
<name>A0ABP8KZJ3_9BURK</name>
<evidence type="ECO:0000313" key="7">
    <source>
        <dbReference type="Proteomes" id="UP001501788"/>
    </source>
</evidence>
<dbReference type="CDD" id="cd01948">
    <property type="entry name" value="EAL"/>
    <property type="match status" value="1"/>
</dbReference>
<dbReference type="InterPro" id="IPR013767">
    <property type="entry name" value="PAS_fold"/>
</dbReference>
<dbReference type="InterPro" id="IPR029787">
    <property type="entry name" value="Nucleotide_cyclase"/>
</dbReference>
<dbReference type="SUPFAM" id="SSF141868">
    <property type="entry name" value="EAL domain-like"/>
    <property type="match status" value="1"/>
</dbReference>
<dbReference type="NCBIfam" id="TIGR00254">
    <property type="entry name" value="GGDEF"/>
    <property type="match status" value="1"/>
</dbReference>
<feature type="transmembrane region" description="Helical" evidence="1">
    <location>
        <begin position="31"/>
        <end position="50"/>
    </location>
</feature>
<keyword evidence="7" id="KW-1185">Reference proteome</keyword>
<accession>A0ABP8KZJ3</accession>
<dbReference type="Gene3D" id="3.30.450.20">
    <property type="entry name" value="PAS domain"/>
    <property type="match status" value="1"/>
</dbReference>
<feature type="domain" description="GGDEF" evidence="5">
    <location>
        <begin position="356"/>
        <end position="492"/>
    </location>
</feature>
<dbReference type="CDD" id="cd01949">
    <property type="entry name" value="GGDEF"/>
    <property type="match status" value="1"/>
</dbReference>
<dbReference type="PROSITE" id="PS50887">
    <property type="entry name" value="GGDEF"/>
    <property type="match status" value="1"/>
</dbReference>
<dbReference type="SUPFAM" id="SSF55785">
    <property type="entry name" value="PYP-like sensor domain (PAS domain)"/>
    <property type="match status" value="1"/>
</dbReference>
<dbReference type="CDD" id="cd00130">
    <property type="entry name" value="PAS"/>
    <property type="match status" value="1"/>
</dbReference>
<feature type="transmembrane region" description="Helical" evidence="1">
    <location>
        <begin position="141"/>
        <end position="159"/>
    </location>
</feature>
<dbReference type="Gene3D" id="3.20.20.450">
    <property type="entry name" value="EAL domain"/>
    <property type="match status" value="1"/>
</dbReference>
<dbReference type="PANTHER" id="PTHR44757:SF2">
    <property type="entry name" value="BIOFILM ARCHITECTURE MAINTENANCE PROTEIN MBAA"/>
    <property type="match status" value="1"/>
</dbReference>
<dbReference type="Pfam" id="PF00990">
    <property type="entry name" value="GGDEF"/>
    <property type="match status" value="1"/>
</dbReference>
<evidence type="ECO:0000313" key="6">
    <source>
        <dbReference type="EMBL" id="GAA4419617.1"/>
    </source>
</evidence>
<sequence>MFAVYDVGAYSVALLALAFFLVWSGDRLHHAAWLWGWAHLALALASITGFRYQLGGAPWLGAVAVLLTGFYLVCMYSANEAVQGRVVPWWRLMAWSLGLSGLIAAVGFGVDQLAGRLLVLALMVLLYVWSSYFFFTRLQLPWVGGAFALRAAGFAFLLIDGANFSTVHQSLPAALTSWTTNLILGLVLVSTASRQSRRRLEQVIRHLPDAVVARRIDGTVLFCNDSFARLAGVRSPRLMVGKPVPLLSADERETARVVHEINAVAGRGAMSMPVTMERRIRRADGGVFPAEIIYSSFNDFGQIVVLAQVRDLTERKQAEEERLRLVTSDLLTGLPNRQHLEFKLRELLARSEAQSQRCALLLIDIDHFKKINDALGHLKGDEVLREISQLLGSCCQGSDLLARVGGDEFVMVMSGLAGRESVLAVEDRARQVLAQLQREVRQGGLGVTMGASIGIAFSQPEGSSPQALLQHAELALYEAKAHGRGEWRFFSDDMDARLAASLRLESALRSALAEGSQELQLHYQPICDARTGAPVKVEALLRWNSPTLGPVGPDRFIPIAEQSALILDLGHWVMNEAMRQVAAWRAAHGHAPVVSVNVSVRQFLHKDFELQLYSLLLLHGLPASQIELELTESVLAGEDEELQGLLARLRDAGWGLSLDDFGTGYSSLSYLARFRLSTVKIDRSFVRGVDQDARKRSLVRAIVSMGHSLGLVVVAEGVETEAERGVLLQEGCDQLQGYLLGRPAPAQDRPPTPAA</sequence>
<dbReference type="InterPro" id="IPR035965">
    <property type="entry name" value="PAS-like_dom_sf"/>
</dbReference>
<gene>
    <name evidence="6" type="ORF">GCM10023090_06180</name>
</gene>
<dbReference type="SMART" id="SM00052">
    <property type="entry name" value="EAL"/>
    <property type="match status" value="1"/>
</dbReference>
<keyword evidence="1" id="KW-1133">Transmembrane helix</keyword>
<dbReference type="InterPro" id="IPR043128">
    <property type="entry name" value="Rev_trsase/Diguanyl_cyclase"/>
</dbReference>
<dbReference type="InterPro" id="IPR035919">
    <property type="entry name" value="EAL_sf"/>
</dbReference>
<organism evidence="6 7">
    <name type="scientific">Acidovorax lacteus</name>
    <dbReference type="NCBI Taxonomy" id="1924988"/>
    <lineage>
        <taxon>Bacteria</taxon>
        <taxon>Pseudomonadati</taxon>
        <taxon>Pseudomonadota</taxon>
        <taxon>Betaproteobacteria</taxon>
        <taxon>Burkholderiales</taxon>
        <taxon>Comamonadaceae</taxon>
        <taxon>Acidovorax</taxon>
    </lineage>
</organism>
<comment type="caution">
    <text evidence="6">The sequence shown here is derived from an EMBL/GenBank/DDBJ whole genome shotgun (WGS) entry which is preliminary data.</text>
</comment>
<dbReference type="PANTHER" id="PTHR44757">
    <property type="entry name" value="DIGUANYLATE CYCLASE DGCP"/>
    <property type="match status" value="1"/>
</dbReference>
<protein>
    <recommendedName>
        <fullName evidence="8">EAL domain-containing protein</fullName>
    </recommendedName>
</protein>
<dbReference type="InterPro" id="IPR000014">
    <property type="entry name" value="PAS"/>
</dbReference>
<keyword evidence="1" id="KW-0812">Transmembrane</keyword>